<evidence type="ECO:0000313" key="3">
    <source>
        <dbReference type="RefSeq" id="XP_058983566.1"/>
    </source>
</evidence>
<dbReference type="SUPFAM" id="SSF52087">
    <property type="entry name" value="CRAL/TRIO domain"/>
    <property type="match status" value="1"/>
</dbReference>
<dbReference type="InterPro" id="IPR036865">
    <property type="entry name" value="CRAL-TRIO_dom_sf"/>
</dbReference>
<proteinExistence type="predicted"/>
<dbReference type="PANTHER" id="PTHR10174">
    <property type="entry name" value="ALPHA-TOCOPHEROL TRANSFER PROTEIN-RELATED"/>
    <property type="match status" value="1"/>
</dbReference>
<gene>
    <name evidence="3" type="primary">LOC101888047</name>
</gene>
<dbReference type="Gene3D" id="1.10.8.20">
    <property type="entry name" value="N-terminal domain of phosphatidylinositol transfer protein sec14p"/>
    <property type="match status" value="1"/>
</dbReference>
<dbReference type="Gene3D" id="3.40.525.10">
    <property type="entry name" value="CRAL-TRIO lipid binding domain"/>
    <property type="match status" value="1"/>
</dbReference>
<dbReference type="InterPro" id="IPR036273">
    <property type="entry name" value="CRAL/TRIO_N_dom_sf"/>
</dbReference>
<dbReference type="Gene3D" id="1.20.5.1200">
    <property type="entry name" value="Alpha-tocopherol transfer"/>
    <property type="match status" value="1"/>
</dbReference>
<organism evidence="2 3">
    <name type="scientific">Musca domestica</name>
    <name type="common">House fly</name>
    <dbReference type="NCBI Taxonomy" id="7370"/>
    <lineage>
        <taxon>Eukaryota</taxon>
        <taxon>Metazoa</taxon>
        <taxon>Ecdysozoa</taxon>
        <taxon>Arthropoda</taxon>
        <taxon>Hexapoda</taxon>
        <taxon>Insecta</taxon>
        <taxon>Pterygota</taxon>
        <taxon>Neoptera</taxon>
        <taxon>Endopterygota</taxon>
        <taxon>Diptera</taxon>
        <taxon>Brachycera</taxon>
        <taxon>Muscomorpha</taxon>
        <taxon>Muscoidea</taxon>
        <taxon>Muscidae</taxon>
        <taxon>Musca</taxon>
    </lineage>
</organism>
<dbReference type="InterPro" id="IPR001251">
    <property type="entry name" value="CRAL-TRIO_dom"/>
</dbReference>
<evidence type="ECO:0000259" key="1">
    <source>
        <dbReference type="PROSITE" id="PS50191"/>
    </source>
</evidence>
<evidence type="ECO:0000313" key="2">
    <source>
        <dbReference type="Proteomes" id="UP001652621"/>
    </source>
</evidence>
<feature type="domain" description="CRAL-TRIO" evidence="1">
    <location>
        <begin position="90"/>
        <end position="256"/>
    </location>
</feature>
<sequence length="310" mass="35833">MLQFRALNEDLQKVAITELGERPSRISDDLHALRSWIEKQPHLKARTDDQFLIQFLRGCKYSLEKAKQKLDVFYAMKTKCGELFRITDVDSAVFRKFHHTGTLVSLPIPLNDSGPRIIFYRCNYGAQDFTVEQVSQYITALHEIAMVSDPYACIHGISYILDFSKLTLQHAMLLTPTHLKKFVQFFENTLPMRIKSFTVINLSPAAEYLQRLVFPYFPEKIRNRIFICGRNFNDISSAVPRKYLPQEYGGENGSLAQLVEDNNKIWDQHRDFFRENAYYGTNERLRLGKILDFGGELGVAGGSFRKLDVD</sequence>
<dbReference type="Pfam" id="PF00650">
    <property type="entry name" value="CRAL_TRIO"/>
    <property type="match status" value="1"/>
</dbReference>
<protein>
    <submittedName>
        <fullName evidence="3">Alpha-tocopherol transfer protein-like</fullName>
    </submittedName>
</protein>
<name>A0ABM3VCP4_MUSDO</name>
<dbReference type="CDD" id="cd00170">
    <property type="entry name" value="SEC14"/>
    <property type="match status" value="1"/>
</dbReference>
<dbReference type="GeneID" id="101888047"/>
<keyword evidence="2" id="KW-1185">Reference proteome</keyword>
<dbReference type="Proteomes" id="UP001652621">
    <property type="component" value="Unplaced"/>
</dbReference>
<dbReference type="SUPFAM" id="SSF46938">
    <property type="entry name" value="CRAL/TRIO N-terminal domain"/>
    <property type="match status" value="1"/>
</dbReference>
<accession>A0ABM3VCP4</accession>
<dbReference type="PRINTS" id="PR00180">
    <property type="entry name" value="CRETINALDHBP"/>
</dbReference>
<dbReference type="PANTHER" id="PTHR10174:SF216">
    <property type="entry name" value="CRAL-TRIO DOMAIN-CONTAINING PROTEIN-RELATED"/>
    <property type="match status" value="1"/>
</dbReference>
<dbReference type="PROSITE" id="PS50191">
    <property type="entry name" value="CRAL_TRIO"/>
    <property type="match status" value="1"/>
</dbReference>
<reference evidence="3" key="1">
    <citation type="submission" date="2025-08" db="UniProtKB">
        <authorList>
            <consortium name="RefSeq"/>
        </authorList>
    </citation>
    <scope>IDENTIFICATION</scope>
    <source>
        <strain evidence="3">Aabys</strain>
        <tissue evidence="3">Whole body</tissue>
    </source>
</reference>
<dbReference type="RefSeq" id="XP_058983566.1">
    <property type="nucleotide sequence ID" value="XM_059127583.1"/>
</dbReference>